<gene>
    <name evidence="3" type="ORF">EVG20_g3003</name>
</gene>
<dbReference type="Proteomes" id="UP000298327">
    <property type="component" value="Unassembled WGS sequence"/>
</dbReference>
<accession>A0A4Y9Z8T1</accession>
<evidence type="ECO:0000256" key="2">
    <source>
        <dbReference type="SAM" id="Phobius"/>
    </source>
</evidence>
<dbReference type="OrthoDB" id="10373495at2759"/>
<dbReference type="EMBL" id="SEOQ01000128">
    <property type="protein sequence ID" value="TFY69789.1"/>
    <property type="molecule type" value="Genomic_DNA"/>
</dbReference>
<organism evidence="3 4">
    <name type="scientific">Dentipellis fragilis</name>
    <dbReference type="NCBI Taxonomy" id="205917"/>
    <lineage>
        <taxon>Eukaryota</taxon>
        <taxon>Fungi</taxon>
        <taxon>Dikarya</taxon>
        <taxon>Basidiomycota</taxon>
        <taxon>Agaricomycotina</taxon>
        <taxon>Agaricomycetes</taxon>
        <taxon>Russulales</taxon>
        <taxon>Hericiaceae</taxon>
        <taxon>Dentipellis</taxon>
    </lineage>
</organism>
<feature type="transmembrane region" description="Helical" evidence="2">
    <location>
        <begin position="28"/>
        <end position="54"/>
    </location>
</feature>
<feature type="region of interest" description="Disordered" evidence="1">
    <location>
        <begin position="121"/>
        <end position="142"/>
    </location>
</feature>
<protein>
    <submittedName>
        <fullName evidence="3">Uncharacterized protein</fullName>
    </submittedName>
</protein>
<evidence type="ECO:0000256" key="1">
    <source>
        <dbReference type="SAM" id="MobiDB-lite"/>
    </source>
</evidence>
<keyword evidence="2" id="KW-1133">Transmembrane helix</keyword>
<dbReference type="AlphaFoldDB" id="A0A4Y9Z8T1"/>
<keyword evidence="2" id="KW-0812">Transmembrane</keyword>
<keyword evidence="2" id="KW-0472">Membrane</keyword>
<proteinExistence type="predicted"/>
<comment type="caution">
    <text evidence="3">The sequence shown here is derived from an EMBL/GenBank/DDBJ whole genome shotgun (WGS) entry which is preliminary data.</text>
</comment>
<evidence type="ECO:0000313" key="3">
    <source>
        <dbReference type="EMBL" id="TFY69789.1"/>
    </source>
</evidence>
<sequence length="352" mass="37149">MEYQLLPDGAAEDIAALAAPDIHFLSHAITLTGVVFSVVVVLVLMTVVALPIWLHVRKQRRQAKLGKASGASSPDSVTLGGQNATPMSDQPASGVGSVGGLVATQYRKLCACRSCRRQRVHSDSPVGRPLSPIMEGEDSTSHISALPTEGGSESQVYASANDQVSGVSQLVPGSEVPMSAQSEDFRVSTSPTYAMVPPPYQEDYNMPAKYLLSIATPSPLPMVDEHNFIQLRVVSPPSPLWDELPTPTTSFDSPQTPFGNDMMFHRLFGFQSSAVALVDPDTSACGDVGVKGGNVWAADADWLYSGCESELGGLAPALGEPLGLGFGDQFGDAAHQKTALGEKGFLSFDDIA</sequence>
<reference evidence="3 4" key="1">
    <citation type="submission" date="2019-02" db="EMBL/GenBank/DDBJ databases">
        <title>Genome sequencing of the rare red list fungi Dentipellis fragilis.</title>
        <authorList>
            <person name="Buettner E."/>
            <person name="Kellner H."/>
        </authorList>
    </citation>
    <scope>NUCLEOTIDE SEQUENCE [LARGE SCALE GENOMIC DNA]</scope>
    <source>
        <strain evidence="3 4">DSM 105465</strain>
    </source>
</reference>
<evidence type="ECO:0000313" key="4">
    <source>
        <dbReference type="Proteomes" id="UP000298327"/>
    </source>
</evidence>
<feature type="region of interest" description="Disordered" evidence="1">
    <location>
        <begin position="64"/>
        <end position="94"/>
    </location>
</feature>
<feature type="compositionally biased region" description="Polar residues" evidence="1">
    <location>
        <begin position="70"/>
        <end position="91"/>
    </location>
</feature>
<name>A0A4Y9Z8T1_9AGAM</name>
<keyword evidence="4" id="KW-1185">Reference proteome</keyword>